<dbReference type="GO" id="GO:0005774">
    <property type="term" value="C:vacuolar membrane"/>
    <property type="evidence" value="ECO:0007669"/>
    <property type="project" value="UniProtKB-ARBA"/>
</dbReference>
<feature type="region of interest" description="Disordered" evidence="8">
    <location>
        <begin position="885"/>
        <end position="906"/>
    </location>
</feature>
<dbReference type="InterPro" id="IPR004837">
    <property type="entry name" value="NaCa_Exmemb"/>
</dbReference>
<comment type="similarity">
    <text evidence="2">Belongs to the Ca(2+):cation antiporter (CaCA) (TC 2.A.19) family.</text>
</comment>
<dbReference type="GO" id="GO:0006874">
    <property type="term" value="P:intracellular calcium ion homeostasis"/>
    <property type="evidence" value="ECO:0007669"/>
    <property type="project" value="TreeGrafter"/>
</dbReference>
<gene>
    <name evidence="12" type="ORF">VNI00_002362</name>
</gene>
<dbReference type="PANTHER" id="PTHR31503:SF10">
    <property type="entry name" value="VNX1 PROTEIN"/>
    <property type="match status" value="1"/>
</dbReference>
<keyword evidence="5 9" id="KW-1133">Transmembrane helix</keyword>
<feature type="region of interest" description="Disordered" evidence="8">
    <location>
        <begin position="1"/>
        <end position="154"/>
    </location>
</feature>
<dbReference type="PANTHER" id="PTHR31503">
    <property type="entry name" value="VACUOLAR CALCIUM ION TRANSPORTER"/>
    <property type="match status" value="1"/>
</dbReference>
<dbReference type="Gene3D" id="1.20.1420.30">
    <property type="entry name" value="NCX, central ion-binding region"/>
    <property type="match status" value="1"/>
</dbReference>
<dbReference type="InterPro" id="IPR044880">
    <property type="entry name" value="NCX_ion-bd_dom_sf"/>
</dbReference>
<feature type="compositionally biased region" description="Acidic residues" evidence="8">
    <location>
        <begin position="143"/>
        <end position="153"/>
    </location>
</feature>
<evidence type="ECO:0000256" key="1">
    <source>
        <dbReference type="ARBA" id="ARBA00004127"/>
    </source>
</evidence>
<dbReference type="GO" id="GO:0015369">
    <property type="term" value="F:calcium:proton antiporter activity"/>
    <property type="evidence" value="ECO:0007669"/>
    <property type="project" value="TreeGrafter"/>
</dbReference>
<keyword evidence="6" id="KW-0406">Ion transport</keyword>
<feature type="domain" description="Sodium/calcium exchanger membrane region" evidence="10">
    <location>
        <begin position="916"/>
        <end position="1027"/>
    </location>
</feature>
<name>A0AAW0DY08_9AGAR</name>
<accession>A0AAW0DY08</accession>
<feature type="transmembrane region" description="Helical" evidence="9">
    <location>
        <begin position="1013"/>
        <end position="1030"/>
    </location>
</feature>
<feature type="region of interest" description="Disordered" evidence="8">
    <location>
        <begin position="779"/>
        <end position="827"/>
    </location>
</feature>
<evidence type="ECO:0000256" key="9">
    <source>
        <dbReference type="SAM" id="Phobius"/>
    </source>
</evidence>
<keyword evidence="4 9" id="KW-0812">Transmembrane</keyword>
<comment type="caution">
    <text evidence="12">The sequence shown here is derived from an EMBL/GenBank/DDBJ whole genome shotgun (WGS) entry which is preliminary data.</text>
</comment>
<feature type="region of interest" description="Disordered" evidence="8">
    <location>
        <begin position="266"/>
        <end position="322"/>
    </location>
</feature>
<protein>
    <recommendedName>
        <fullName evidence="14">Calcium permease</fullName>
    </recommendedName>
</protein>
<feature type="compositionally biased region" description="Polar residues" evidence="8">
    <location>
        <begin position="793"/>
        <end position="807"/>
    </location>
</feature>
<keyword evidence="3" id="KW-0813">Transport</keyword>
<feature type="compositionally biased region" description="Basic and acidic residues" evidence="8">
    <location>
        <begin position="892"/>
        <end position="905"/>
    </location>
</feature>
<evidence type="ECO:0000313" key="13">
    <source>
        <dbReference type="Proteomes" id="UP001383192"/>
    </source>
</evidence>
<feature type="compositionally biased region" description="Acidic residues" evidence="8">
    <location>
        <begin position="100"/>
        <end position="111"/>
    </location>
</feature>
<dbReference type="Pfam" id="PF03733">
    <property type="entry name" value="YccF"/>
    <property type="match status" value="1"/>
</dbReference>
<feature type="transmembrane region" description="Helical" evidence="9">
    <location>
        <begin position="543"/>
        <end position="566"/>
    </location>
</feature>
<sequence length="1067" mass="116343">MSNVPSPTSEDGEQNTVSSTPTPFSHLHRSLSHSASAWSPAETPSHHNQGTSYFSQPSPTTRHQPPPPILMRSSSAHSVGRGHRSTSVSSNARGFRDETLSEADEYDGDAEPEGRDRSSSRRGGKAAAVDEDHDSSDGRDDDTPSAEDRDDVDPITLKERQSLINVEHPFGLPIWKPALYKKSRSITRTAESALHSVPSAQAERHLLPGNLFWVVVFGWWLSLVCFIVSGLLFFVPQGGRQYSRLVFGLGWYIAWPFGKYVEGRSDHLEEEGEEEDSEGHERNASSGSDTHTVRGNDEESHGTVRASQPAENPQHVHTMSWNPVEVPGETTSLLGQSTRNAPAKSYGVVQSSEAAAASSSSIGLSKQSNITSDFLGKVCFWLAFVCIIAPLMLIVCLICWGLVVTIPMAKLNWALIKHIFEQSETIRFCAAPPLVIVASEEPPSDGTDSTAVPTPQFSIKRRRLTQGQAAPGSSETAVLLCTYRAVGWKYYKYTVGGVNIMFVNLMAVVFFVIFDWAVFLTWLEELEEEGRPVPKLLAVVASQGLIFTMGLLSVIPLSYFIGMAVASISAQSSIGMGAVINATFGSIIEIVLYALMLSQGKGHLVEGSIIGSILAGVLLMPGASMVSSALRRKEQKFNAKSAGVTSMMLIMAIIGTLAPTLFYQTYGNFQLICKGCPSSPGFGQANKPWICDQCYYKHPDPVDDPFYQSTVKRFMYYCAIILLFSYLIGLWFSLRTHASQIWQNPQHLMQPTLDLPVHNRQSIYHRLVPASVQHAGQVLKRKASSIGNHDASSRPQTPMTREPSQPEGSRGAGRPGSPVVPRRVSYAPAPPAGYTPLLESVDHAVKNTGLQSLQLPETMTTDDFTRAVAVATVSALRHQQTHNLPGRLRGSHAMEGEGDGGHGGHDAPSWSRFTSASVLLACTALYAIIAEILVDVVDVILSDSGLDEKFLGITLFALVPNTTEFMNAMSFALNGNIALSMEIGSAYALQVCLLQIPAMVAFSAWYAPEKMGQVAYTFTYLVLAAGFFFAPRTDDLETEVGTASNSAVQEFNSLTFFEYARWYFTSR</sequence>
<feature type="transmembrane region" description="Helical" evidence="9">
    <location>
        <begin position="642"/>
        <end position="662"/>
    </location>
</feature>
<evidence type="ECO:0000256" key="7">
    <source>
        <dbReference type="ARBA" id="ARBA00023136"/>
    </source>
</evidence>
<feature type="compositionally biased region" description="Polar residues" evidence="8">
    <location>
        <begin position="1"/>
        <end position="23"/>
    </location>
</feature>
<evidence type="ECO:0000256" key="2">
    <source>
        <dbReference type="ARBA" id="ARBA00008170"/>
    </source>
</evidence>
<keyword evidence="13" id="KW-1185">Reference proteome</keyword>
<feature type="transmembrane region" description="Helical" evidence="9">
    <location>
        <begin position="242"/>
        <end position="258"/>
    </location>
</feature>
<feature type="compositionally biased region" description="Acidic residues" evidence="8">
    <location>
        <begin position="268"/>
        <end position="278"/>
    </location>
</feature>
<feature type="domain" description="Inner membrane component" evidence="11">
    <location>
        <begin position="209"/>
        <end position="259"/>
    </location>
</feature>
<evidence type="ECO:0000256" key="8">
    <source>
        <dbReference type="SAM" id="MobiDB-lite"/>
    </source>
</evidence>
<feature type="compositionally biased region" description="Polar residues" evidence="8">
    <location>
        <begin position="305"/>
        <end position="321"/>
    </location>
</feature>
<feature type="transmembrane region" description="Helical" evidence="9">
    <location>
        <begin position="211"/>
        <end position="235"/>
    </location>
</feature>
<evidence type="ECO:0000256" key="5">
    <source>
        <dbReference type="ARBA" id="ARBA00022989"/>
    </source>
</evidence>
<feature type="compositionally biased region" description="Basic and acidic residues" evidence="8">
    <location>
        <begin position="291"/>
        <end position="302"/>
    </location>
</feature>
<dbReference type="AlphaFoldDB" id="A0AAW0DY08"/>
<feature type="transmembrane region" description="Helical" evidence="9">
    <location>
        <begin position="609"/>
        <end position="630"/>
    </location>
</feature>
<dbReference type="Proteomes" id="UP001383192">
    <property type="component" value="Unassembled WGS sequence"/>
</dbReference>
<keyword evidence="7 9" id="KW-0472">Membrane</keyword>
<evidence type="ECO:0000259" key="10">
    <source>
        <dbReference type="Pfam" id="PF01699"/>
    </source>
</evidence>
<evidence type="ECO:0000259" key="11">
    <source>
        <dbReference type="Pfam" id="PF03733"/>
    </source>
</evidence>
<comment type="subcellular location">
    <subcellularLocation>
        <location evidence="1">Endomembrane system</location>
        <topology evidence="1">Multi-pass membrane protein</topology>
    </subcellularLocation>
</comment>
<evidence type="ECO:0008006" key="14">
    <source>
        <dbReference type="Google" id="ProtNLM"/>
    </source>
</evidence>
<feature type="transmembrane region" description="Helical" evidence="9">
    <location>
        <begin position="578"/>
        <end position="597"/>
    </location>
</feature>
<dbReference type="InterPro" id="IPR004713">
    <property type="entry name" value="CaH_exchang"/>
</dbReference>
<organism evidence="12 13">
    <name type="scientific">Paramarasmius palmivorus</name>
    <dbReference type="NCBI Taxonomy" id="297713"/>
    <lineage>
        <taxon>Eukaryota</taxon>
        <taxon>Fungi</taxon>
        <taxon>Dikarya</taxon>
        <taxon>Basidiomycota</taxon>
        <taxon>Agaricomycotina</taxon>
        <taxon>Agaricomycetes</taxon>
        <taxon>Agaricomycetidae</taxon>
        <taxon>Agaricales</taxon>
        <taxon>Marasmiineae</taxon>
        <taxon>Marasmiaceae</taxon>
        <taxon>Paramarasmius</taxon>
    </lineage>
</organism>
<evidence type="ECO:0000313" key="12">
    <source>
        <dbReference type="EMBL" id="KAK7056645.1"/>
    </source>
</evidence>
<dbReference type="Pfam" id="PF01699">
    <property type="entry name" value="Na_Ca_ex"/>
    <property type="match status" value="2"/>
</dbReference>
<dbReference type="EMBL" id="JAYKXP010000006">
    <property type="protein sequence ID" value="KAK7056645.1"/>
    <property type="molecule type" value="Genomic_DNA"/>
</dbReference>
<dbReference type="InterPro" id="IPR005185">
    <property type="entry name" value="YccF"/>
</dbReference>
<dbReference type="GO" id="GO:0012505">
    <property type="term" value="C:endomembrane system"/>
    <property type="evidence" value="ECO:0007669"/>
    <property type="project" value="UniProtKB-SubCell"/>
</dbReference>
<evidence type="ECO:0000256" key="3">
    <source>
        <dbReference type="ARBA" id="ARBA00022448"/>
    </source>
</evidence>
<evidence type="ECO:0000256" key="6">
    <source>
        <dbReference type="ARBA" id="ARBA00023065"/>
    </source>
</evidence>
<feature type="transmembrane region" description="Helical" evidence="9">
    <location>
        <begin position="380"/>
        <end position="403"/>
    </location>
</feature>
<feature type="domain" description="Sodium/calcium exchanger membrane region" evidence="10">
    <location>
        <begin position="545"/>
        <end position="733"/>
    </location>
</feature>
<feature type="transmembrane region" description="Helical" evidence="9">
    <location>
        <begin position="714"/>
        <end position="734"/>
    </location>
</feature>
<feature type="transmembrane region" description="Helical" evidence="9">
    <location>
        <begin position="953"/>
        <end position="974"/>
    </location>
</feature>
<reference evidence="12 13" key="1">
    <citation type="submission" date="2024-01" db="EMBL/GenBank/DDBJ databases">
        <title>A draft genome for a cacao thread blight-causing isolate of Paramarasmius palmivorus.</title>
        <authorList>
            <person name="Baruah I.K."/>
            <person name="Bukari Y."/>
            <person name="Amoako-Attah I."/>
            <person name="Meinhardt L.W."/>
            <person name="Bailey B.A."/>
            <person name="Cohen S.P."/>
        </authorList>
    </citation>
    <scope>NUCLEOTIDE SEQUENCE [LARGE SCALE GENOMIC DNA]</scope>
    <source>
        <strain evidence="12 13">GH-12</strain>
    </source>
</reference>
<evidence type="ECO:0000256" key="4">
    <source>
        <dbReference type="ARBA" id="ARBA00022692"/>
    </source>
</evidence>
<feature type="transmembrane region" description="Helical" evidence="9">
    <location>
        <begin position="986"/>
        <end position="1007"/>
    </location>
</feature>
<feature type="transmembrane region" description="Helical" evidence="9">
    <location>
        <begin position="918"/>
        <end position="941"/>
    </location>
</feature>
<proteinExistence type="inferred from homology"/>
<feature type="transmembrane region" description="Helical" evidence="9">
    <location>
        <begin position="498"/>
        <end position="523"/>
    </location>
</feature>